<keyword evidence="4" id="KW-0732">Signal</keyword>
<dbReference type="EMBL" id="DXFX01000098">
    <property type="protein sequence ID" value="HIX08313.1"/>
    <property type="molecule type" value="Genomic_DNA"/>
</dbReference>
<feature type="signal peptide" evidence="4">
    <location>
        <begin position="1"/>
        <end position="23"/>
    </location>
</feature>
<reference evidence="6" key="1">
    <citation type="journal article" date="2021" name="PeerJ">
        <title>Extensive microbial diversity within the chicken gut microbiome revealed by metagenomics and culture.</title>
        <authorList>
            <person name="Gilroy R."/>
            <person name="Ravi A."/>
            <person name="Getino M."/>
            <person name="Pursley I."/>
            <person name="Horton D.L."/>
            <person name="Alikhan N.F."/>
            <person name="Baker D."/>
            <person name="Gharbi K."/>
            <person name="Hall N."/>
            <person name="Watson M."/>
            <person name="Adriaenssens E.M."/>
            <person name="Foster-Nyarko E."/>
            <person name="Jarju S."/>
            <person name="Secka A."/>
            <person name="Antonio M."/>
            <person name="Oren A."/>
            <person name="Chaudhuri R.R."/>
            <person name="La Ragione R."/>
            <person name="Hildebrand F."/>
            <person name="Pallen M.J."/>
        </authorList>
    </citation>
    <scope>NUCLEOTIDE SEQUENCE</scope>
    <source>
        <strain evidence="6">811</strain>
    </source>
</reference>
<evidence type="ECO:0000313" key="6">
    <source>
        <dbReference type="EMBL" id="HIX08313.1"/>
    </source>
</evidence>
<comment type="similarity">
    <text evidence="1">Belongs to the peptidase S1C family.</text>
</comment>
<feature type="chain" id="PRO_5039388934" evidence="4">
    <location>
        <begin position="24"/>
        <end position="471"/>
    </location>
</feature>
<dbReference type="InterPro" id="IPR051201">
    <property type="entry name" value="Chloro_Bact_Ser_Proteases"/>
</dbReference>
<dbReference type="SUPFAM" id="SSF50494">
    <property type="entry name" value="Trypsin-like serine proteases"/>
    <property type="match status" value="1"/>
</dbReference>
<evidence type="ECO:0000313" key="7">
    <source>
        <dbReference type="Proteomes" id="UP000824204"/>
    </source>
</evidence>
<dbReference type="InterPro" id="IPR036034">
    <property type="entry name" value="PDZ_sf"/>
</dbReference>
<dbReference type="InterPro" id="IPR001940">
    <property type="entry name" value="Peptidase_S1C"/>
</dbReference>
<name>A0A9D1V9E5_9FIRM</name>
<feature type="domain" description="PDZ" evidence="5">
    <location>
        <begin position="364"/>
        <end position="457"/>
    </location>
</feature>
<dbReference type="PANTHER" id="PTHR43343">
    <property type="entry name" value="PEPTIDASE S12"/>
    <property type="match status" value="1"/>
</dbReference>
<organism evidence="6 7">
    <name type="scientific">Candidatus Borkfalkia faecipullorum</name>
    <dbReference type="NCBI Taxonomy" id="2838510"/>
    <lineage>
        <taxon>Bacteria</taxon>
        <taxon>Bacillati</taxon>
        <taxon>Bacillota</taxon>
        <taxon>Clostridia</taxon>
        <taxon>Christensenellales</taxon>
        <taxon>Christensenellaceae</taxon>
        <taxon>Candidatus Borkfalkia</taxon>
    </lineage>
</organism>
<comment type="caution">
    <text evidence="6">The sequence shown here is derived from an EMBL/GenBank/DDBJ whole genome shotgun (WGS) entry which is preliminary data.</text>
</comment>
<proteinExistence type="inferred from homology"/>
<sequence>MKKPKIIAALIVVCLLVFSLFLAGCSQTATVTSISLTSSNDRQSVYTIYYSDGTTQTLTVQNGQDVTADELYAKYKEVYGEDLTYDEFLQKYLVLSADNSSVIGKALQSSVKLYTEFIETVTDFFGRPSGVNTAQYTGSGVVYQMDEESTYIITNYHVIYSNNANSTYNGGKTARRIVCFLYGSENGTDDFTPQKDSDGYNTYDYGDYAIECEYIGGSLTKDIAIVRADTADVLAVNPNVQPAVFADEYHVGETAIAIGNPENEGISVTEGIVSVDSEEISLQIDSTVRTYRSLRIDTAIYGGSSGGGLFNVEGELIGITNAGDKEDENINFAIPLEIAKGTADNILYFYRDGNEETTGAYTPSIGITTVAQNTRYSYDAGVGYGKITEEIVVDQVSSGSIAAQVGLQQNDRVTAFVINGVKKQLDRCYDFTDTLLTLRPGDTISFEITRGSETTTTSSYQLVWGDFRTLS</sequence>
<dbReference type="InterPro" id="IPR009003">
    <property type="entry name" value="Peptidase_S1_PA"/>
</dbReference>
<accession>A0A9D1V9E5</accession>
<dbReference type="PRINTS" id="PR00834">
    <property type="entry name" value="PROTEASES2C"/>
</dbReference>
<dbReference type="SUPFAM" id="SSF50156">
    <property type="entry name" value="PDZ domain-like"/>
    <property type="match status" value="1"/>
</dbReference>
<dbReference type="InterPro" id="IPR001478">
    <property type="entry name" value="PDZ"/>
</dbReference>
<dbReference type="Gene3D" id="2.30.42.10">
    <property type="match status" value="1"/>
</dbReference>
<dbReference type="GO" id="GO:0004252">
    <property type="term" value="F:serine-type endopeptidase activity"/>
    <property type="evidence" value="ECO:0007669"/>
    <property type="project" value="InterPro"/>
</dbReference>
<evidence type="ECO:0000256" key="3">
    <source>
        <dbReference type="ARBA" id="ARBA00022801"/>
    </source>
</evidence>
<dbReference type="GO" id="GO:0006508">
    <property type="term" value="P:proteolysis"/>
    <property type="evidence" value="ECO:0007669"/>
    <property type="project" value="UniProtKB-KW"/>
</dbReference>
<dbReference type="AlphaFoldDB" id="A0A9D1V9E5"/>
<gene>
    <name evidence="6" type="ORF">H9741_07580</name>
</gene>
<dbReference type="InterPro" id="IPR043504">
    <property type="entry name" value="Peptidase_S1_PA_chymotrypsin"/>
</dbReference>
<evidence type="ECO:0000259" key="5">
    <source>
        <dbReference type="Pfam" id="PF13180"/>
    </source>
</evidence>
<evidence type="ECO:0000256" key="1">
    <source>
        <dbReference type="ARBA" id="ARBA00010541"/>
    </source>
</evidence>
<protein>
    <submittedName>
        <fullName evidence="6">S1C family serine protease</fullName>
    </submittedName>
</protein>
<keyword evidence="3" id="KW-0378">Hydrolase</keyword>
<dbReference type="Pfam" id="PF13365">
    <property type="entry name" value="Trypsin_2"/>
    <property type="match status" value="1"/>
</dbReference>
<keyword evidence="2 6" id="KW-0645">Protease</keyword>
<evidence type="ECO:0000256" key="4">
    <source>
        <dbReference type="SAM" id="SignalP"/>
    </source>
</evidence>
<evidence type="ECO:0000256" key="2">
    <source>
        <dbReference type="ARBA" id="ARBA00022670"/>
    </source>
</evidence>
<dbReference type="Proteomes" id="UP000824204">
    <property type="component" value="Unassembled WGS sequence"/>
</dbReference>
<dbReference type="PANTHER" id="PTHR43343:SF3">
    <property type="entry name" value="PROTEASE DO-LIKE 8, CHLOROPLASTIC"/>
    <property type="match status" value="1"/>
</dbReference>
<dbReference type="PROSITE" id="PS51257">
    <property type="entry name" value="PROKAR_LIPOPROTEIN"/>
    <property type="match status" value="1"/>
</dbReference>
<reference evidence="6" key="2">
    <citation type="submission" date="2021-04" db="EMBL/GenBank/DDBJ databases">
        <authorList>
            <person name="Gilroy R."/>
        </authorList>
    </citation>
    <scope>NUCLEOTIDE SEQUENCE</scope>
    <source>
        <strain evidence="6">811</strain>
    </source>
</reference>
<dbReference type="Gene3D" id="2.40.10.10">
    <property type="entry name" value="Trypsin-like serine proteases"/>
    <property type="match status" value="2"/>
</dbReference>
<dbReference type="Pfam" id="PF13180">
    <property type="entry name" value="PDZ_2"/>
    <property type="match status" value="1"/>
</dbReference>